<evidence type="ECO:0000313" key="4">
    <source>
        <dbReference type="Proteomes" id="UP000298663"/>
    </source>
</evidence>
<proteinExistence type="predicted"/>
<dbReference type="AlphaFoldDB" id="A0A4U5N4D0"/>
<gene>
    <name evidence="3" type="ORF">L596_018240</name>
</gene>
<dbReference type="EMBL" id="AZBU02000005">
    <property type="protein sequence ID" value="TKR77228.1"/>
    <property type="molecule type" value="Genomic_DNA"/>
</dbReference>
<keyword evidence="1" id="KW-0472">Membrane</keyword>
<keyword evidence="1" id="KW-0812">Transmembrane</keyword>
<dbReference type="Proteomes" id="UP000298663">
    <property type="component" value="Unassembled WGS sequence"/>
</dbReference>
<keyword evidence="4" id="KW-1185">Reference proteome</keyword>
<feature type="signal peptide" evidence="2">
    <location>
        <begin position="1"/>
        <end position="18"/>
    </location>
</feature>
<evidence type="ECO:0000256" key="2">
    <source>
        <dbReference type="SAM" id="SignalP"/>
    </source>
</evidence>
<organism evidence="3 4">
    <name type="scientific">Steinernema carpocapsae</name>
    <name type="common">Entomopathogenic nematode</name>
    <dbReference type="NCBI Taxonomy" id="34508"/>
    <lineage>
        <taxon>Eukaryota</taxon>
        <taxon>Metazoa</taxon>
        <taxon>Ecdysozoa</taxon>
        <taxon>Nematoda</taxon>
        <taxon>Chromadorea</taxon>
        <taxon>Rhabditida</taxon>
        <taxon>Tylenchina</taxon>
        <taxon>Panagrolaimomorpha</taxon>
        <taxon>Strongyloidoidea</taxon>
        <taxon>Steinernematidae</taxon>
        <taxon>Steinernema</taxon>
    </lineage>
</organism>
<evidence type="ECO:0000256" key="1">
    <source>
        <dbReference type="SAM" id="Phobius"/>
    </source>
</evidence>
<comment type="caution">
    <text evidence="3">The sequence shown here is derived from an EMBL/GenBank/DDBJ whole genome shotgun (WGS) entry which is preliminary data.</text>
</comment>
<keyword evidence="1" id="KW-1133">Transmembrane helix</keyword>
<evidence type="ECO:0000313" key="3">
    <source>
        <dbReference type="EMBL" id="TKR77228.1"/>
    </source>
</evidence>
<reference evidence="3 4" key="2">
    <citation type="journal article" date="2019" name="G3 (Bethesda)">
        <title>Hybrid Assembly of the Genome of the Entomopathogenic Nematode Steinernema carpocapsae Identifies the X-Chromosome.</title>
        <authorList>
            <person name="Serra L."/>
            <person name="Macchietto M."/>
            <person name="Macias-Munoz A."/>
            <person name="McGill C.J."/>
            <person name="Rodriguez I.M."/>
            <person name="Rodriguez B."/>
            <person name="Murad R."/>
            <person name="Mortazavi A."/>
        </authorList>
    </citation>
    <scope>NUCLEOTIDE SEQUENCE [LARGE SCALE GENOMIC DNA]</scope>
    <source>
        <strain evidence="3 4">ALL</strain>
    </source>
</reference>
<protein>
    <submittedName>
        <fullName evidence="3">Uncharacterized protein</fullName>
    </submittedName>
</protein>
<reference evidence="3 4" key="1">
    <citation type="journal article" date="2015" name="Genome Biol.">
        <title>Comparative genomics of Steinernema reveals deeply conserved gene regulatory networks.</title>
        <authorList>
            <person name="Dillman A.R."/>
            <person name="Macchietto M."/>
            <person name="Porter C.F."/>
            <person name="Rogers A."/>
            <person name="Williams B."/>
            <person name="Antoshechkin I."/>
            <person name="Lee M.M."/>
            <person name="Goodwin Z."/>
            <person name="Lu X."/>
            <person name="Lewis E.E."/>
            <person name="Goodrich-Blair H."/>
            <person name="Stock S.P."/>
            <person name="Adams B.J."/>
            <person name="Sternberg P.W."/>
            <person name="Mortazavi A."/>
        </authorList>
    </citation>
    <scope>NUCLEOTIDE SEQUENCE [LARGE SCALE GENOMIC DNA]</scope>
    <source>
        <strain evidence="3 4">ALL</strain>
    </source>
</reference>
<keyword evidence="2" id="KW-0732">Signal</keyword>
<feature type="chain" id="PRO_5020600448" evidence="2">
    <location>
        <begin position="19"/>
        <end position="150"/>
    </location>
</feature>
<feature type="transmembrane region" description="Helical" evidence="1">
    <location>
        <begin position="94"/>
        <end position="113"/>
    </location>
</feature>
<sequence>MFPVHILIGLLLVHPGYASYEYDYEYPSIDELDLIPSGFAPIKPQPFNSTGFDNSTATPFENSTMLSTSEALTNETSTSAAPPRKAKRTKFLRLNMVLLALNYFFFFIFLIVASCCVKYRDFSVCVVAVCGEPAHCETAVVSEVVFKNEN</sequence>
<name>A0A4U5N4D0_STECR</name>
<accession>A0A4U5N4D0</accession>